<name>A0ABT9FGF7_9GAMM</name>
<keyword evidence="3" id="KW-1185">Reference proteome</keyword>
<evidence type="ECO:0000313" key="2">
    <source>
        <dbReference type="EMBL" id="MDP2565870.1"/>
    </source>
</evidence>
<reference evidence="2" key="1">
    <citation type="submission" date="2023-07" db="EMBL/GenBank/DDBJ databases">
        <title>Genome content predicts the carbon catabolic preferences of heterotrophic bacteria.</title>
        <authorList>
            <person name="Gralka M."/>
        </authorList>
    </citation>
    <scope>NUCLEOTIDE SEQUENCE</scope>
    <source>
        <strain evidence="2">4G09</strain>
    </source>
</reference>
<gene>
    <name evidence="2" type="ORF">Q8W34_14580</name>
</gene>
<feature type="region of interest" description="Disordered" evidence="1">
    <location>
        <begin position="142"/>
        <end position="162"/>
    </location>
</feature>
<evidence type="ECO:0000256" key="1">
    <source>
        <dbReference type="SAM" id="MobiDB-lite"/>
    </source>
</evidence>
<feature type="compositionally biased region" description="Basic residues" evidence="1">
    <location>
        <begin position="146"/>
        <end position="162"/>
    </location>
</feature>
<protein>
    <submittedName>
        <fullName evidence="2">Uncharacterized protein</fullName>
    </submittedName>
</protein>
<proteinExistence type="predicted"/>
<organism evidence="2 3">
    <name type="scientific">Pseudoalteromonas marina</name>
    <dbReference type="NCBI Taxonomy" id="267375"/>
    <lineage>
        <taxon>Bacteria</taxon>
        <taxon>Pseudomonadati</taxon>
        <taxon>Pseudomonadota</taxon>
        <taxon>Gammaproteobacteria</taxon>
        <taxon>Alteromonadales</taxon>
        <taxon>Pseudoalteromonadaceae</taxon>
        <taxon>Pseudoalteromonas</taxon>
    </lineage>
</organism>
<dbReference type="EMBL" id="JAUYVT010000014">
    <property type="protein sequence ID" value="MDP2565870.1"/>
    <property type="molecule type" value="Genomic_DNA"/>
</dbReference>
<sequence>MKAISLLTDTPTSEKRWKGNVFKCNSRNNFDLFCFDSVSSTHNSMPELILKTEFNKDTINAFLCFNKGRAKNGNLILADRVEIINRTIRNSNLTKIIEVSFNTDIEQDANTVLWEDFKEQVTSRKLVVDIFDLRSFNPVGPLLKREKPKTKNKTRTKQATKK</sequence>
<comment type="caution">
    <text evidence="2">The sequence shown here is derived from an EMBL/GenBank/DDBJ whole genome shotgun (WGS) entry which is preliminary data.</text>
</comment>
<accession>A0ABT9FGF7</accession>
<evidence type="ECO:0000313" key="3">
    <source>
        <dbReference type="Proteomes" id="UP001177212"/>
    </source>
</evidence>
<dbReference type="Proteomes" id="UP001177212">
    <property type="component" value="Unassembled WGS sequence"/>
</dbReference>
<dbReference type="RefSeq" id="WP_305472643.1">
    <property type="nucleotide sequence ID" value="NZ_JAUYVT010000014.1"/>
</dbReference>